<keyword evidence="5" id="KW-0520">NAD</keyword>
<gene>
    <name evidence="7" type="ORF">EDB95_3350</name>
</gene>
<keyword evidence="3" id="KW-0274">FAD</keyword>
<accession>A0A4R8DXM1</accession>
<dbReference type="SUPFAM" id="SSF51905">
    <property type="entry name" value="FAD/NAD(P)-binding domain"/>
    <property type="match status" value="1"/>
</dbReference>
<evidence type="ECO:0000256" key="3">
    <source>
        <dbReference type="ARBA" id="ARBA00022827"/>
    </source>
</evidence>
<evidence type="ECO:0000256" key="2">
    <source>
        <dbReference type="ARBA" id="ARBA00022729"/>
    </source>
</evidence>
<reference evidence="7 8" key="1">
    <citation type="submission" date="2019-03" db="EMBL/GenBank/DDBJ databases">
        <title>Genomic Encyclopedia of Type Strains, Phase IV (KMG-IV): sequencing the most valuable type-strain genomes for metagenomic binning, comparative biology and taxonomic classification.</title>
        <authorList>
            <person name="Goeker M."/>
        </authorList>
    </citation>
    <scope>NUCLEOTIDE SEQUENCE [LARGE SCALE GENOMIC DNA]</scope>
    <source>
        <strain evidence="7 8">DSM 100059</strain>
    </source>
</reference>
<evidence type="ECO:0000313" key="8">
    <source>
        <dbReference type="Proteomes" id="UP000294498"/>
    </source>
</evidence>
<evidence type="ECO:0000256" key="4">
    <source>
        <dbReference type="ARBA" id="ARBA00022857"/>
    </source>
</evidence>
<keyword evidence="1" id="KW-0285">Flavoprotein</keyword>
<dbReference type="InterPro" id="IPR036188">
    <property type="entry name" value="FAD/NAD-bd_sf"/>
</dbReference>
<name>A0A4R8DXM1_9BACT</name>
<feature type="region of interest" description="Disordered" evidence="6">
    <location>
        <begin position="1"/>
        <end position="31"/>
    </location>
</feature>
<dbReference type="PANTHER" id="PTHR46091:SF3">
    <property type="entry name" value="AMINE OXIDASE DOMAIN-CONTAINING PROTEIN"/>
    <property type="match status" value="1"/>
</dbReference>
<protein>
    <submittedName>
        <fullName evidence="7">All-trans-retinol 13,14-reductase</fullName>
    </submittedName>
</protein>
<keyword evidence="4" id="KW-0521">NADP</keyword>
<evidence type="ECO:0000256" key="5">
    <source>
        <dbReference type="ARBA" id="ARBA00023027"/>
    </source>
</evidence>
<evidence type="ECO:0000256" key="1">
    <source>
        <dbReference type="ARBA" id="ARBA00022630"/>
    </source>
</evidence>
<dbReference type="Gene3D" id="3.50.50.60">
    <property type="entry name" value="FAD/NAD(P)-binding domain"/>
    <property type="match status" value="2"/>
</dbReference>
<feature type="compositionally biased region" description="Gly residues" evidence="6">
    <location>
        <begin position="1"/>
        <end position="19"/>
    </location>
</feature>
<dbReference type="AlphaFoldDB" id="A0A4R8DXM1"/>
<evidence type="ECO:0000256" key="6">
    <source>
        <dbReference type="SAM" id="MobiDB-lite"/>
    </source>
</evidence>
<dbReference type="Proteomes" id="UP000294498">
    <property type="component" value="Unassembled WGS sequence"/>
</dbReference>
<dbReference type="RefSeq" id="WP_133994913.1">
    <property type="nucleotide sequence ID" value="NZ_SODV01000001.1"/>
</dbReference>
<dbReference type="PANTHER" id="PTHR46091">
    <property type="entry name" value="BLR7054 PROTEIN"/>
    <property type="match status" value="1"/>
</dbReference>
<dbReference type="InterPro" id="IPR052206">
    <property type="entry name" value="Retinol_saturase"/>
</dbReference>
<dbReference type="EMBL" id="SODV01000001">
    <property type="protein sequence ID" value="TDX02295.1"/>
    <property type="molecule type" value="Genomic_DNA"/>
</dbReference>
<sequence>MSSGIGSEGGARQGGGASGDGTPEAHAHGGEAAGRGRAYDALIIGSGIGGLVCGGILAKEGLRVCVLEKNPQIGGALQTYARNKVLFDAGVHYMGGLAPGQNLYQIFRYLGIMEELKLAKMDEEAFDKILIGGDPKEYTFAQGYERFVEALAKDFPNEEKGIRAYTDLIREVCGRFPLYNLRAGGVYAEKTGVLDMDTKATIEACVRDPVLREVLAGNNLLYAGQPDKTPFYVHALVLNSFIESSWKCTDGGGQLAKLLANVIRERNGEIKTRAEVTHIIAGGAQVEGVQLKDGTTLKSNIVVSSLHPAQTMQLTPAAAIKPAFRNRVESLENSISCFCVNLVLKPQRVHYVKHNYYYHNKGCAWTMDDYTEEDWPRGYALFFAQNRNQSGYASSVTLMTYMRYADTTPWADTRNTVAEATERGQAYEAFKQDRYQRLMGRVTEKFPELREAVDHWYASTPLTFRDYLGTSDGSLYGIAKDYRDPVRTIIPARTKVGGLFLTGQNLNLHGILGAAISSLATCAEVLGRDDFVGKIKSA</sequence>
<proteinExistence type="predicted"/>
<comment type="caution">
    <text evidence="7">The sequence shown here is derived from an EMBL/GenBank/DDBJ whole genome shotgun (WGS) entry which is preliminary data.</text>
</comment>
<keyword evidence="2" id="KW-0732">Signal</keyword>
<dbReference type="Pfam" id="PF13450">
    <property type="entry name" value="NAD_binding_8"/>
    <property type="match status" value="1"/>
</dbReference>
<organism evidence="7 8">
    <name type="scientific">Dinghuibacter silviterrae</name>
    <dbReference type="NCBI Taxonomy" id="1539049"/>
    <lineage>
        <taxon>Bacteria</taxon>
        <taxon>Pseudomonadati</taxon>
        <taxon>Bacteroidota</taxon>
        <taxon>Chitinophagia</taxon>
        <taxon>Chitinophagales</taxon>
        <taxon>Chitinophagaceae</taxon>
        <taxon>Dinghuibacter</taxon>
    </lineage>
</organism>
<dbReference type="OrthoDB" id="9789960at2"/>
<evidence type="ECO:0000313" key="7">
    <source>
        <dbReference type="EMBL" id="TDX02295.1"/>
    </source>
</evidence>
<keyword evidence="8" id="KW-1185">Reference proteome</keyword>